<evidence type="ECO:0000313" key="2">
    <source>
        <dbReference type="EMBL" id="KAK4135027.1"/>
    </source>
</evidence>
<feature type="region of interest" description="Disordered" evidence="1">
    <location>
        <begin position="23"/>
        <end position="68"/>
    </location>
</feature>
<dbReference type="EMBL" id="MU853407">
    <property type="protein sequence ID" value="KAK4135027.1"/>
    <property type="molecule type" value="Genomic_DNA"/>
</dbReference>
<dbReference type="Proteomes" id="UP001304895">
    <property type="component" value="Unassembled WGS sequence"/>
</dbReference>
<name>A0AAN6UL34_9PEZI</name>
<dbReference type="AlphaFoldDB" id="A0AAN6UL34"/>
<gene>
    <name evidence="2" type="ORF">BT67DRAFT_289626</name>
</gene>
<keyword evidence="3" id="KW-1185">Reference proteome</keyword>
<reference evidence="2" key="2">
    <citation type="submission" date="2023-05" db="EMBL/GenBank/DDBJ databases">
        <authorList>
            <consortium name="Lawrence Berkeley National Laboratory"/>
            <person name="Steindorff A."/>
            <person name="Hensen N."/>
            <person name="Bonometti L."/>
            <person name="Westerberg I."/>
            <person name="Brannstrom I.O."/>
            <person name="Guillou S."/>
            <person name="Cros-Aarteil S."/>
            <person name="Calhoun S."/>
            <person name="Haridas S."/>
            <person name="Kuo A."/>
            <person name="Mondo S."/>
            <person name="Pangilinan J."/>
            <person name="Riley R."/>
            <person name="Labutti K."/>
            <person name="Andreopoulos B."/>
            <person name="Lipzen A."/>
            <person name="Chen C."/>
            <person name="Yanf M."/>
            <person name="Daum C."/>
            <person name="Ng V."/>
            <person name="Clum A."/>
            <person name="Ohm R."/>
            <person name="Martin F."/>
            <person name="Silar P."/>
            <person name="Natvig D."/>
            <person name="Lalanne C."/>
            <person name="Gautier V."/>
            <person name="Ament-Velasquez S.L."/>
            <person name="Kruys A."/>
            <person name="Hutchinson M.I."/>
            <person name="Powell A.J."/>
            <person name="Barry K."/>
            <person name="Miller A.N."/>
            <person name="Grigoriev I.V."/>
            <person name="Debuchy R."/>
            <person name="Gladieux P."/>
            <person name="Thoren M.H."/>
            <person name="Johannesson H."/>
        </authorList>
    </citation>
    <scope>NUCLEOTIDE SEQUENCE</scope>
    <source>
        <strain evidence="2">CBS 123565</strain>
    </source>
</reference>
<organism evidence="2 3">
    <name type="scientific">Trichocladium antarcticum</name>
    <dbReference type="NCBI Taxonomy" id="1450529"/>
    <lineage>
        <taxon>Eukaryota</taxon>
        <taxon>Fungi</taxon>
        <taxon>Dikarya</taxon>
        <taxon>Ascomycota</taxon>
        <taxon>Pezizomycotina</taxon>
        <taxon>Sordariomycetes</taxon>
        <taxon>Sordariomycetidae</taxon>
        <taxon>Sordariales</taxon>
        <taxon>Chaetomiaceae</taxon>
        <taxon>Trichocladium</taxon>
    </lineage>
</organism>
<evidence type="ECO:0000256" key="1">
    <source>
        <dbReference type="SAM" id="MobiDB-lite"/>
    </source>
</evidence>
<evidence type="ECO:0000313" key="3">
    <source>
        <dbReference type="Proteomes" id="UP001304895"/>
    </source>
</evidence>
<protein>
    <submittedName>
        <fullName evidence="2">Uncharacterized protein</fullName>
    </submittedName>
</protein>
<accession>A0AAN6UL34</accession>
<proteinExistence type="predicted"/>
<sequence>MIKTAPANTRAPRCETPANIKRATLLPPSPDMRCHPPMPTQTPSTPYQCASPCRRSKRRDRMPVTYSW</sequence>
<reference evidence="2" key="1">
    <citation type="journal article" date="2023" name="Mol. Phylogenet. Evol.">
        <title>Genome-scale phylogeny and comparative genomics of the fungal order Sordariales.</title>
        <authorList>
            <person name="Hensen N."/>
            <person name="Bonometti L."/>
            <person name="Westerberg I."/>
            <person name="Brannstrom I.O."/>
            <person name="Guillou S."/>
            <person name="Cros-Aarteil S."/>
            <person name="Calhoun S."/>
            <person name="Haridas S."/>
            <person name="Kuo A."/>
            <person name="Mondo S."/>
            <person name="Pangilinan J."/>
            <person name="Riley R."/>
            <person name="LaButti K."/>
            <person name="Andreopoulos B."/>
            <person name="Lipzen A."/>
            <person name="Chen C."/>
            <person name="Yan M."/>
            <person name="Daum C."/>
            <person name="Ng V."/>
            <person name="Clum A."/>
            <person name="Steindorff A."/>
            <person name="Ohm R.A."/>
            <person name="Martin F."/>
            <person name="Silar P."/>
            <person name="Natvig D.O."/>
            <person name="Lalanne C."/>
            <person name="Gautier V."/>
            <person name="Ament-Velasquez S.L."/>
            <person name="Kruys A."/>
            <person name="Hutchinson M.I."/>
            <person name="Powell A.J."/>
            <person name="Barry K."/>
            <person name="Miller A.N."/>
            <person name="Grigoriev I.V."/>
            <person name="Debuchy R."/>
            <person name="Gladieux P."/>
            <person name="Hiltunen Thoren M."/>
            <person name="Johannesson H."/>
        </authorList>
    </citation>
    <scope>NUCLEOTIDE SEQUENCE</scope>
    <source>
        <strain evidence="2">CBS 123565</strain>
    </source>
</reference>
<comment type="caution">
    <text evidence="2">The sequence shown here is derived from an EMBL/GenBank/DDBJ whole genome shotgun (WGS) entry which is preliminary data.</text>
</comment>